<keyword evidence="1" id="KW-0812">Transmembrane</keyword>
<evidence type="ECO:0000313" key="2">
    <source>
        <dbReference type="EMBL" id="ASG21393.1"/>
    </source>
</evidence>
<sequence>MSTAPFSRWINCTNCLTTSRYGVRFCRGCRAPVEYGQSDEEAMTCFKVGWIGAAALTFLLHQTSCINLHNEIACYVAAGLVAASGFVVATAHLYLTIDRVRFIPVK</sequence>
<name>A0A248JRL9_9PROT</name>
<accession>A0A248JRL9</accession>
<dbReference type="Proteomes" id="UP000197153">
    <property type="component" value="Chromosome 1"/>
</dbReference>
<dbReference type="RefSeq" id="WP_088872097.1">
    <property type="nucleotide sequence ID" value="NZ_CP022110.1"/>
</dbReference>
<protein>
    <submittedName>
        <fullName evidence="2">Uncharacterized protein</fullName>
    </submittedName>
</protein>
<proteinExistence type="predicted"/>
<keyword evidence="1" id="KW-1133">Transmembrane helix</keyword>
<dbReference type="EMBL" id="CP022110">
    <property type="protein sequence ID" value="ASG21393.1"/>
    <property type="molecule type" value="Genomic_DNA"/>
</dbReference>
<evidence type="ECO:0000256" key="1">
    <source>
        <dbReference type="SAM" id="Phobius"/>
    </source>
</evidence>
<reference evidence="2 3" key="1">
    <citation type="submission" date="2017-06" db="EMBL/GenBank/DDBJ databases">
        <title>Complete genome sequence of Nitrospirillum amazonense strain CBAmC, an endophytic nitrogen-fixing and plant growth-promoting bacterium, isolated from sugarcane.</title>
        <authorList>
            <person name="Schwab S."/>
            <person name="dos Santos Teixeira K.R."/>
            <person name="Simoes Araujo J.L."/>
            <person name="Soares Vidal M."/>
            <person name="Borges de Freitas H.R."/>
            <person name="Rivello Crivelaro A.L."/>
            <person name="Bueno de Camargo Nunes A."/>
            <person name="dos Santos C.M."/>
            <person name="Palmeira da Silva Rosa D."/>
            <person name="da Silva Padilha D."/>
            <person name="da Silva E."/>
            <person name="Araujo Terra L."/>
            <person name="Soares Mendes V."/>
            <person name="Farinelli L."/>
            <person name="Magalhaes Cruz L."/>
            <person name="Baldani J.I."/>
        </authorList>
    </citation>
    <scope>NUCLEOTIDE SEQUENCE [LARGE SCALE GENOMIC DNA]</scope>
    <source>
        <strain evidence="2 3">CBAmC</strain>
    </source>
</reference>
<dbReference type="AlphaFoldDB" id="A0A248JRL9"/>
<dbReference type="KEGG" id="nao:Y958_11560"/>
<keyword evidence="1" id="KW-0472">Membrane</keyword>
<keyword evidence="3" id="KW-1185">Reference proteome</keyword>
<gene>
    <name evidence="2" type="ORF">Y958_11560</name>
</gene>
<evidence type="ECO:0000313" key="3">
    <source>
        <dbReference type="Proteomes" id="UP000197153"/>
    </source>
</evidence>
<feature type="transmembrane region" description="Helical" evidence="1">
    <location>
        <begin position="72"/>
        <end position="95"/>
    </location>
</feature>
<organism evidence="2 3">
    <name type="scientific">Nitrospirillum viridazoti CBAmc</name>
    <dbReference type="NCBI Taxonomy" id="1441467"/>
    <lineage>
        <taxon>Bacteria</taxon>
        <taxon>Pseudomonadati</taxon>
        <taxon>Pseudomonadota</taxon>
        <taxon>Alphaproteobacteria</taxon>
        <taxon>Rhodospirillales</taxon>
        <taxon>Azospirillaceae</taxon>
        <taxon>Nitrospirillum</taxon>
        <taxon>Nitrospirillum viridazoti</taxon>
    </lineage>
</organism>